<feature type="transmembrane region" description="Helical" evidence="2">
    <location>
        <begin position="141"/>
        <end position="165"/>
    </location>
</feature>
<keyword evidence="2" id="KW-1133">Transmembrane helix</keyword>
<organism evidence="3 4">
    <name type="scientific">Glonium stellatum</name>
    <dbReference type="NCBI Taxonomy" id="574774"/>
    <lineage>
        <taxon>Eukaryota</taxon>
        <taxon>Fungi</taxon>
        <taxon>Dikarya</taxon>
        <taxon>Ascomycota</taxon>
        <taxon>Pezizomycotina</taxon>
        <taxon>Dothideomycetes</taxon>
        <taxon>Pleosporomycetidae</taxon>
        <taxon>Gloniales</taxon>
        <taxon>Gloniaceae</taxon>
        <taxon>Glonium</taxon>
    </lineage>
</organism>
<feature type="compositionally biased region" description="Polar residues" evidence="1">
    <location>
        <begin position="261"/>
        <end position="276"/>
    </location>
</feature>
<evidence type="ECO:0000313" key="4">
    <source>
        <dbReference type="Proteomes" id="UP000250140"/>
    </source>
</evidence>
<keyword evidence="2" id="KW-0812">Transmembrane</keyword>
<dbReference type="PANTHER" id="PTHR37451">
    <property type="entry name" value="MARVEL DOMAIN"/>
    <property type="match status" value="1"/>
</dbReference>
<feature type="transmembrane region" description="Helical" evidence="2">
    <location>
        <begin position="37"/>
        <end position="60"/>
    </location>
</feature>
<reference evidence="3 4" key="1">
    <citation type="journal article" date="2016" name="Nat. Commun.">
        <title>Ectomycorrhizal ecology is imprinted in the genome of the dominant symbiotic fungus Cenococcum geophilum.</title>
        <authorList>
            <consortium name="DOE Joint Genome Institute"/>
            <person name="Peter M."/>
            <person name="Kohler A."/>
            <person name="Ohm R.A."/>
            <person name="Kuo A."/>
            <person name="Krutzmann J."/>
            <person name="Morin E."/>
            <person name="Arend M."/>
            <person name="Barry K.W."/>
            <person name="Binder M."/>
            <person name="Choi C."/>
            <person name="Clum A."/>
            <person name="Copeland A."/>
            <person name="Grisel N."/>
            <person name="Haridas S."/>
            <person name="Kipfer T."/>
            <person name="LaButti K."/>
            <person name="Lindquist E."/>
            <person name="Lipzen A."/>
            <person name="Maire R."/>
            <person name="Meier B."/>
            <person name="Mihaltcheva S."/>
            <person name="Molinier V."/>
            <person name="Murat C."/>
            <person name="Poggeler S."/>
            <person name="Quandt C.A."/>
            <person name="Sperisen C."/>
            <person name="Tritt A."/>
            <person name="Tisserant E."/>
            <person name="Crous P.W."/>
            <person name="Henrissat B."/>
            <person name="Nehls U."/>
            <person name="Egli S."/>
            <person name="Spatafora J.W."/>
            <person name="Grigoriev I.V."/>
            <person name="Martin F.M."/>
        </authorList>
    </citation>
    <scope>NUCLEOTIDE SEQUENCE [LARGE SCALE GENOMIC DNA]</scope>
    <source>
        <strain evidence="3 4">CBS 207.34</strain>
    </source>
</reference>
<evidence type="ECO:0000313" key="3">
    <source>
        <dbReference type="EMBL" id="OCL08791.1"/>
    </source>
</evidence>
<proteinExistence type="predicted"/>
<name>A0A8E2F1F6_9PEZI</name>
<evidence type="ECO:0008006" key="5">
    <source>
        <dbReference type="Google" id="ProtNLM"/>
    </source>
</evidence>
<dbReference type="AlphaFoldDB" id="A0A8E2F1F6"/>
<dbReference type="Proteomes" id="UP000250140">
    <property type="component" value="Unassembled WGS sequence"/>
</dbReference>
<feature type="transmembrane region" description="Helical" evidence="2">
    <location>
        <begin position="72"/>
        <end position="92"/>
    </location>
</feature>
<sequence>MPAAPHVVDQPRWILVVRILQIIIAICVLGMSAYGIYWVAFPAFCLALFTSLATFIIVLYSSLSERVGSMNVAYNYWAVLALNIFAIIFWLASMADLAATRTSFKYPTTINGCVNYGYGGICYKKRHLESRAVATYGYLDMMSACAGLSALNMLLFVLALAVLAISLKKHRAAGGPNTAASIEKGQSHAMTNVSYAPVQEAPQQQQYMQQQPVQQQYQGAPIQSSYPQPIPSPAPHPVQQFQQYPNPPIQAQYQPPPLPSPVSQHAQPAQTMQTGYQAPPQGYLEVSAEHRN</sequence>
<feature type="region of interest" description="Disordered" evidence="1">
    <location>
        <begin position="201"/>
        <end position="292"/>
    </location>
</feature>
<evidence type="ECO:0000256" key="1">
    <source>
        <dbReference type="SAM" id="MobiDB-lite"/>
    </source>
</evidence>
<keyword evidence="2" id="KW-0472">Membrane</keyword>
<dbReference type="OrthoDB" id="5325022at2759"/>
<keyword evidence="4" id="KW-1185">Reference proteome</keyword>
<dbReference type="EMBL" id="KV749586">
    <property type="protein sequence ID" value="OCL08791.1"/>
    <property type="molecule type" value="Genomic_DNA"/>
</dbReference>
<feature type="compositionally biased region" description="Polar residues" evidence="1">
    <location>
        <begin position="239"/>
        <end position="253"/>
    </location>
</feature>
<feature type="compositionally biased region" description="Low complexity" evidence="1">
    <location>
        <begin position="201"/>
        <end position="227"/>
    </location>
</feature>
<protein>
    <recommendedName>
        <fullName evidence="5">MARVEL domain-containing protein</fullName>
    </recommendedName>
</protein>
<accession>A0A8E2F1F6</accession>
<gene>
    <name evidence="3" type="ORF">AOQ84DRAFT_439342</name>
</gene>
<feature type="transmembrane region" description="Helical" evidence="2">
    <location>
        <begin position="12"/>
        <end position="31"/>
    </location>
</feature>
<dbReference type="PANTHER" id="PTHR37451:SF4">
    <property type="entry name" value="MARVEL DOMAIN-CONTAINING PROTEIN"/>
    <property type="match status" value="1"/>
</dbReference>
<evidence type="ECO:0000256" key="2">
    <source>
        <dbReference type="SAM" id="Phobius"/>
    </source>
</evidence>